<accession>A0AA35YTJ0</accession>
<feature type="region of interest" description="Disordered" evidence="1">
    <location>
        <begin position="87"/>
        <end position="131"/>
    </location>
</feature>
<feature type="compositionally biased region" description="Polar residues" evidence="1">
    <location>
        <begin position="87"/>
        <end position="104"/>
    </location>
</feature>
<protein>
    <submittedName>
        <fullName evidence="2">Uncharacterized protein</fullName>
    </submittedName>
</protein>
<gene>
    <name evidence="2" type="ORF">LSALG_LOCUS19632</name>
</gene>
<evidence type="ECO:0000313" key="2">
    <source>
        <dbReference type="EMBL" id="CAI9279856.1"/>
    </source>
</evidence>
<name>A0AA35YTJ0_LACSI</name>
<sequence length="131" mass="14815">MKTEEHVVPSRPNLSSSFEVSDDDDDDDESDSDADGMDFRMFVPTKEPVNVAVISPAETEKEMKIFKKQNDPMPEQMEILIDKLQSTTRNPLQAVSVTSESPSGSDKDNSKASLLPRKQKHRDPRSRVLFY</sequence>
<feature type="compositionally biased region" description="Acidic residues" evidence="1">
    <location>
        <begin position="20"/>
        <end position="36"/>
    </location>
</feature>
<reference evidence="2" key="1">
    <citation type="submission" date="2023-04" db="EMBL/GenBank/DDBJ databases">
        <authorList>
            <person name="Vijverberg K."/>
            <person name="Xiong W."/>
            <person name="Schranz E."/>
        </authorList>
    </citation>
    <scope>NUCLEOTIDE SEQUENCE</scope>
</reference>
<keyword evidence="3" id="KW-1185">Reference proteome</keyword>
<organism evidence="2 3">
    <name type="scientific">Lactuca saligna</name>
    <name type="common">Willowleaf lettuce</name>
    <dbReference type="NCBI Taxonomy" id="75948"/>
    <lineage>
        <taxon>Eukaryota</taxon>
        <taxon>Viridiplantae</taxon>
        <taxon>Streptophyta</taxon>
        <taxon>Embryophyta</taxon>
        <taxon>Tracheophyta</taxon>
        <taxon>Spermatophyta</taxon>
        <taxon>Magnoliopsida</taxon>
        <taxon>eudicotyledons</taxon>
        <taxon>Gunneridae</taxon>
        <taxon>Pentapetalae</taxon>
        <taxon>asterids</taxon>
        <taxon>campanulids</taxon>
        <taxon>Asterales</taxon>
        <taxon>Asteraceae</taxon>
        <taxon>Cichorioideae</taxon>
        <taxon>Cichorieae</taxon>
        <taxon>Lactucinae</taxon>
        <taxon>Lactuca</taxon>
    </lineage>
</organism>
<feature type="region of interest" description="Disordered" evidence="1">
    <location>
        <begin position="1"/>
        <end position="38"/>
    </location>
</feature>
<dbReference type="EMBL" id="OX465080">
    <property type="protein sequence ID" value="CAI9279856.1"/>
    <property type="molecule type" value="Genomic_DNA"/>
</dbReference>
<dbReference type="AlphaFoldDB" id="A0AA35YTJ0"/>
<dbReference type="Proteomes" id="UP001177003">
    <property type="component" value="Chromosome 4"/>
</dbReference>
<evidence type="ECO:0000313" key="3">
    <source>
        <dbReference type="Proteomes" id="UP001177003"/>
    </source>
</evidence>
<evidence type="ECO:0000256" key="1">
    <source>
        <dbReference type="SAM" id="MobiDB-lite"/>
    </source>
</evidence>
<proteinExistence type="predicted"/>